<proteinExistence type="predicted"/>
<evidence type="ECO:0000313" key="2">
    <source>
        <dbReference type="EMBL" id="RTY38934.1"/>
    </source>
</evidence>
<name>A0A3S0MQY4_CHLPH</name>
<comment type="caution">
    <text evidence="2">The sequence shown here is derived from an EMBL/GenBank/DDBJ whole genome shotgun (WGS) entry which is preliminary data.</text>
</comment>
<keyword evidence="1" id="KW-0812">Transmembrane</keyword>
<dbReference type="InterPro" id="IPR025557">
    <property type="entry name" value="DUF4282"/>
</dbReference>
<sequence>MGYNSQQFCGSFSQFNSEHKELTMQNGSLFGKLFDFSFKEFITLQIVKYLYILSMVFAAITALGTLGAGFTSMQFNFWSGLGGILMAPIVFFLLVLLARLLLEALVATFRIAENTSILVEKK</sequence>
<protein>
    <submittedName>
        <fullName evidence="2">DUF4282 domain-containing protein</fullName>
    </submittedName>
</protein>
<dbReference type="EMBL" id="RXYK01000004">
    <property type="protein sequence ID" value="RTY38934.1"/>
    <property type="molecule type" value="Genomic_DNA"/>
</dbReference>
<keyword evidence="1" id="KW-0472">Membrane</keyword>
<gene>
    <name evidence="2" type="ORF">EKD02_04190</name>
</gene>
<feature type="transmembrane region" description="Helical" evidence="1">
    <location>
        <begin position="77"/>
        <end position="102"/>
    </location>
</feature>
<evidence type="ECO:0000313" key="3">
    <source>
        <dbReference type="Proteomes" id="UP000279908"/>
    </source>
</evidence>
<evidence type="ECO:0000256" key="1">
    <source>
        <dbReference type="SAM" id="Phobius"/>
    </source>
</evidence>
<organism evidence="2 3">
    <name type="scientific">Chlorobium phaeovibrioides</name>
    <dbReference type="NCBI Taxonomy" id="1094"/>
    <lineage>
        <taxon>Bacteria</taxon>
        <taxon>Pseudomonadati</taxon>
        <taxon>Chlorobiota</taxon>
        <taxon>Chlorobiia</taxon>
        <taxon>Chlorobiales</taxon>
        <taxon>Chlorobiaceae</taxon>
        <taxon>Chlorobium/Pelodictyon group</taxon>
        <taxon>Chlorobium</taxon>
    </lineage>
</organism>
<accession>A0A3S0MQY4</accession>
<dbReference type="Pfam" id="PF14110">
    <property type="entry name" value="DUF4282"/>
    <property type="match status" value="1"/>
</dbReference>
<keyword evidence="1" id="KW-1133">Transmembrane helix</keyword>
<reference evidence="2 3" key="1">
    <citation type="submission" date="2018-12" db="EMBL/GenBank/DDBJ databases">
        <authorList>
            <person name="Lunina O.N."/>
            <person name="Grouzdev D.S."/>
            <person name="Gorlenko V.M."/>
            <person name="Savvichev A.S."/>
        </authorList>
    </citation>
    <scope>NUCLEOTIDE SEQUENCE [LARGE SCALE GENOMIC DNA]</scope>
    <source>
        <strain evidence="2 3">BrKhr-17</strain>
    </source>
</reference>
<dbReference type="AlphaFoldDB" id="A0A3S0MQY4"/>
<dbReference type="Proteomes" id="UP000279908">
    <property type="component" value="Unassembled WGS sequence"/>
</dbReference>
<feature type="transmembrane region" description="Helical" evidence="1">
    <location>
        <begin position="49"/>
        <end position="71"/>
    </location>
</feature>